<evidence type="ECO:0000256" key="10">
    <source>
        <dbReference type="ARBA" id="ARBA00059018"/>
    </source>
</evidence>
<feature type="transmembrane region" description="Helical" evidence="13">
    <location>
        <begin position="576"/>
        <end position="594"/>
    </location>
</feature>
<dbReference type="HAMAP" id="MF_01463_B">
    <property type="entry name" value="SecD_B"/>
    <property type="match status" value="1"/>
</dbReference>
<feature type="domain" description="Protein export membrane protein SecD/SecF C-terminal" evidence="15">
    <location>
        <begin position="378"/>
        <end position="545"/>
    </location>
</feature>
<evidence type="ECO:0000256" key="3">
    <source>
        <dbReference type="ARBA" id="ARBA00022475"/>
    </source>
</evidence>
<evidence type="ECO:0000256" key="1">
    <source>
        <dbReference type="ARBA" id="ARBA00004651"/>
    </source>
</evidence>
<feature type="transmembrane region" description="Helical" evidence="13">
    <location>
        <begin position="517"/>
        <end position="541"/>
    </location>
</feature>
<evidence type="ECO:0000259" key="15">
    <source>
        <dbReference type="Pfam" id="PF02355"/>
    </source>
</evidence>
<dbReference type="Pfam" id="PF22599">
    <property type="entry name" value="SecDF_P1_head"/>
    <property type="match status" value="1"/>
</dbReference>
<evidence type="ECO:0000313" key="18">
    <source>
        <dbReference type="EMBL" id="KGM87003.1"/>
    </source>
</evidence>
<evidence type="ECO:0000256" key="9">
    <source>
        <dbReference type="ARBA" id="ARBA00023136"/>
    </source>
</evidence>
<dbReference type="GO" id="GO:0006605">
    <property type="term" value="P:protein targeting"/>
    <property type="evidence" value="ECO:0007669"/>
    <property type="project" value="UniProtKB-UniRule"/>
</dbReference>
<dbReference type="EMBL" id="AONH01000016">
    <property type="protein sequence ID" value="KGM87003.1"/>
    <property type="molecule type" value="Genomic_DNA"/>
</dbReference>
<dbReference type="STRING" id="215743.ROSMUCSMR3_00797"/>
<evidence type="ECO:0000256" key="8">
    <source>
        <dbReference type="ARBA" id="ARBA00023010"/>
    </source>
</evidence>
<name>A0A0A0HLJ8_9RHOB</name>
<dbReference type="GO" id="GO:0065002">
    <property type="term" value="P:intracellular protein transmembrane transport"/>
    <property type="evidence" value="ECO:0007669"/>
    <property type="project" value="UniProtKB-UniRule"/>
</dbReference>
<dbReference type="PANTHER" id="PTHR30081">
    <property type="entry name" value="PROTEIN-EXPORT MEMBRANE PROTEIN SEC"/>
    <property type="match status" value="1"/>
</dbReference>
<evidence type="ECO:0000256" key="5">
    <source>
        <dbReference type="ARBA" id="ARBA00022692"/>
    </source>
</evidence>
<dbReference type="InterPro" id="IPR055344">
    <property type="entry name" value="SecD_SecF_C_bact"/>
</dbReference>
<evidence type="ECO:0000256" key="12">
    <source>
        <dbReference type="ARBA" id="ARBA00061053"/>
    </source>
</evidence>
<dbReference type="InterPro" id="IPR005791">
    <property type="entry name" value="SecD"/>
</dbReference>
<keyword evidence="5 13" id="KW-0812">Transmembrane</keyword>
<evidence type="ECO:0000256" key="4">
    <source>
        <dbReference type="ARBA" id="ARBA00022519"/>
    </source>
</evidence>
<keyword evidence="6 13" id="KW-0653">Protein transport</keyword>
<feature type="transmembrane region" description="Helical" evidence="13">
    <location>
        <begin position="805"/>
        <end position="823"/>
    </location>
</feature>
<dbReference type="Gene3D" id="3.30.1360.200">
    <property type="match status" value="1"/>
</dbReference>
<dbReference type="FunFam" id="3.30.1360.200:FF:000002">
    <property type="entry name" value="Preprotein translocase subunit SecD"/>
    <property type="match status" value="1"/>
</dbReference>
<comment type="subunit">
    <text evidence="14">Forms a complex with SecD. Part of the essential Sec protein translocation apparatus which comprises SecA, SecYEG and auxiliary proteins SecDF-YajC and YidC.</text>
</comment>
<reference evidence="18 19" key="1">
    <citation type="submission" date="2013-01" db="EMBL/GenBank/DDBJ databases">
        <authorList>
            <person name="Fiebig A."/>
            <person name="Goeker M."/>
            <person name="Klenk H.-P.P."/>
        </authorList>
    </citation>
    <scope>NUCLEOTIDE SEQUENCE [LARGE SCALE GENOMIC DNA]</scope>
    <source>
        <strain evidence="18 19">DSM 17069</strain>
    </source>
</reference>
<dbReference type="InterPro" id="IPR048634">
    <property type="entry name" value="SecD_SecF_C"/>
</dbReference>
<dbReference type="NCBIfam" id="TIGR00916">
    <property type="entry name" value="2A0604s01"/>
    <property type="match status" value="2"/>
</dbReference>
<comment type="function">
    <text evidence="10 13">Part of the Sec protein translocase complex. Interacts with the SecYEG preprotein conducting channel. SecDF uses the proton motive force (PMF) to complete protein translocation after the ATP-dependent function of SecA.</text>
</comment>
<dbReference type="FunFam" id="1.20.1640.10:FF:000004">
    <property type="entry name" value="Protein translocase subunit SecD"/>
    <property type="match status" value="1"/>
</dbReference>
<comment type="caution">
    <text evidence="18">The sequence shown here is derived from an EMBL/GenBank/DDBJ whole genome shotgun (WGS) entry which is preliminary data.</text>
</comment>
<feature type="domain" description="SecDF P1 head subdomain" evidence="17">
    <location>
        <begin position="260"/>
        <end position="372"/>
    </location>
</feature>
<dbReference type="InterPro" id="IPR022646">
    <property type="entry name" value="SecD/SecF_CS"/>
</dbReference>
<dbReference type="eggNOG" id="COG0342">
    <property type="taxonomic scope" value="Bacteria"/>
</dbReference>
<gene>
    <name evidence="14" type="primary">secF</name>
    <name evidence="13" type="synonym">secD</name>
    <name evidence="18" type="ORF">rosmuc_03304</name>
</gene>
<evidence type="ECO:0000313" key="19">
    <source>
        <dbReference type="Proteomes" id="UP000030021"/>
    </source>
</evidence>
<dbReference type="NCBIfam" id="TIGR01129">
    <property type="entry name" value="secD"/>
    <property type="match status" value="1"/>
</dbReference>
<dbReference type="PANTHER" id="PTHR30081:SF1">
    <property type="entry name" value="PROTEIN TRANSLOCASE SUBUNIT SECD"/>
    <property type="match status" value="1"/>
</dbReference>
<dbReference type="Pfam" id="PF02355">
    <property type="entry name" value="SecD_SecF_C"/>
    <property type="match status" value="2"/>
</dbReference>
<dbReference type="AlphaFoldDB" id="A0A0A0HLJ8"/>
<keyword evidence="2 13" id="KW-0813">Transport</keyword>
<evidence type="ECO:0000259" key="16">
    <source>
        <dbReference type="Pfam" id="PF21760"/>
    </source>
</evidence>
<dbReference type="eggNOG" id="COG0341">
    <property type="taxonomic scope" value="Bacteria"/>
</dbReference>
<feature type="transmembrane region" description="Helical" evidence="13">
    <location>
        <begin position="699"/>
        <end position="719"/>
    </location>
</feature>
<sequence>MLQIDLWKRLCIWGLVALGLMLALPNGFYDRVERHNDAVAAVEAGRDPAAVAEDLSLWPDWMPSNLVNLGLDLRGGAHLLAEVKVEDVYQARVEGMWPEVRDLLREERDRVGPIRLQQTEAPELRVRLVERPEMAGEAAALVRGLARPVTDLLTGVGGNDIDVTTDGADVIIRLSEAEQRATDDRTVRQSLEIIRRRIDEVGTREPTIQRQGADRILIQVPGIGSAAELKALIGTTAQLTFQPVVSRASSADAPAGAGNEVLPALDESGVYYILERAPVVTGEELVDAQPDFDQNGRPAVSFRFNPTGARKFGDYTAENIGNPFAIVLDGEVISAPVIQSHIPGGSGIITGNFNVEDSTQLAVLLRAGALPAGLDFLEERTVGPELGADSIEAGKLACLVAFALVLVYMVLSYGIFGIFANLALIVNVGLIFGLLSLIGSTLTLPGIAGIVLTIGMAVDANVLVFERIREEMKSAKGAARAIDLGYEKAMSAIVDANITTFMTALILYVMGSGPVRGFAITLGLGIVTSVFTALFVTRLITVMWFERKRPKTVLTGRSFRIVPETTSWDFFGRWKLWLGISGVMILVALGSFAVQGLNFGIDFKGGTTIRTLSAEPVDIGTYRGAINDLGLGDVSITEVFDPTFGPEENVAMLRIQAQDEAESVTPETIAAVEGALQQVVPDIQFTSVESVGPKVSGELIQTAVLAVVLAIGAVLIYIWMRFEWQFAVGAVIALVHDVALTVGVFSELQIQFDLAIIAALLTLVGYSLNDTVVVFDRVRENLRKYKQKPLREVLNLSINETLSRTMVTSLTTLLALLALYFLGGDVIRGFVFAMIWGVIVGTYSSIFVASTILMWLGVKRDWSKPDANAGTQFANIDA</sequence>
<dbReference type="NCBIfam" id="TIGR00966">
    <property type="entry name" value="transloc_SecF"/>
    <property type="match status" value="1"/>
</dbReference>
<feature type="transmembrane region" description="Helical" evidence="13">
    <location>
        <begin position="829"/>
        <end position="856"/>
    </location>
</feature>
<evidence type="ECO:0000256" key="2">
    <source>
        <dbReference type="ARBA" id="ARBA00022448"/>
    </source>
</evidence>
<dbReference type="PATRIC" id="fig|1288298.3.peg.3309"/>
<accession>A0A0A0HLJ8</accession>
<evidence type="ECO:0000256" key="13">
    <source>
        <dbReference type="HAMAP-Rule" id="MF_01463"/>
    </source>
</evidence>
<dbReference type="Proteomes" id="UP000030021">
    <property type="component" value="Unassembled WGS sequence"/>
</dbReference>
<evidence type="ECO:0000256" key="11">
    <source>
        <dbReference type="ARBA" id="ARBA00060856"/>
    </source>
</evidence>
<comment type="similarity">
    <text evidence="14">Belongs to the SecD/SecF family. SecF subfamily.</text>
</comment>
<dbReference type="HOGENOM" id="CLU_007894_1_0_5"/>
<feature type="transmembrane region" description="Helical" evidence="13">
    <location>
        <begin position="489"/>
        <end position="511"/>
    </location>
</feature>
<keyword evidence="7 13" id="KW-1133">Transmembrane helix</keyword>
<keyword evidence="9 13" id="KW-0472">Membrane</keyword>
<dbReference type="SUPFAM" id="SSF82866">
    <property type="entry name" value="Multidrug efflux transporter AcrB transmembrane domain"/>
    <property type="match status" value="2"/>
</dbReference>
<feature type="domain" description="Protein translocase subunit SecDF P1" evidence="16">
    <location>
        <begin position="187"/>
        <end position="244"/>
    </location>
</feature>
<dbReference type="InterPro" id="IPR022645">
    <property type="entry name" value="SecD/SecF_bac"/>
</dbReference>
<feature type="transmembrane region" description="Helical" evidence="13">
    <location>
        <begin position="752"/>
        <end position="775"/>
    </location>
</feature>
<comment type="subcellular location">
    <subcellularLocation>
        <location evidence="1 13">Cell membrane</location>
        <topology evidence="1 13">Multi-pass membrane protein</topology>
    </subcellularLocation>
</comment>
<feature type="transmembrane region" description="Helical" evidence="13">
    <location>
        <begin position="393"/>
        <end position="411"/>
    </location>
</feature>
<dbReference type="GO" id="GO:0015450">
    <property type="term" value="F:protein-transporting ATPase activity"/>
    <property type="evidence" value="ECO:0007669"/>
    <property type="project" value="InterPro"/>
</dbReference>
<dbReference type="Pfam" id="PF21760">
    <property type="entry name" value="SecD_1st"/>
    <property type="match status" value="1"/>
</dbReference>
<dbReference type="GO" id="GO:0043952">
    <property type="term" value="P:protein transport by the Sec complex"/>
    <property type="evidence" value="ECO:0007669"/>
    <property type="project" value="UniProtKB-UniRule"/>
</dbReference>
<keyword evidence="8 13" id="KW-0811">Translocation</keyword>
<dbReference type="HAMAP" id="MF_01464_B">
    <property type="entry name" value="SecF_B"/>
    <property type="match status" value="1"/>
</dbReference>
<dbReference type="InterPro" id="IPR054384">
    <property type="entry name" value="SecDF_P1_head"/>
</dbReference>
<keyword evidence="4" id="KW-0997">Cell inner membrane</keyword>
<dbReference type="PRINTS" id="PR01755">
    <property type="entry name" value="SECFTRNLCASE"/>
</dbReference>
<comment type="similarity">
    <text evidence="13">Belongs to the SecD/SecF family. SecD subfamily.</text>
</comment>
<dbReference type="InterPro" id="IPR005665">
    <property type="entry name" value="SecF_bac"/>
</dbReference>
<dbReference type="RefSeq" id="WP_037269183.1">
    <property type="nucleotide sequence ID" value="NZ_KN293975.1"/>
</dbReference>
<keyword evidence="3 13" id="KW-1003">Cell membrane</keyword>
<comment type="similarity">
    <text evidence="12">In the N-terminal section; belongs to the SecD/SecF family. SecD subfamily.</text>
</comment>
<dbReference type="Gene3D" id="1.20.1640.10">
    <property type="entry name" value="Multidrug efflux transporter AcrB transmembrane domain"/>
    <property type="match status" value="2"/>
</dbReference>
<evidence type="ECO:0000256" key="14">
    <source>
        <dbReference type="HAMAP-Rule" id="MF_01464"/>
    </source>
</evidence>
<comment type="similarity">
    <text evidence="11">In the C-terminal section; belongs to the SecD/SecF family. SecF subfamily.</text>
</comment>
<dbReference type="InterPro" id="IPR048631">
    <property type="entry name" value="SecD_1st"/>
</dbReference>
<dbReference type="Gene3D" id="3.30.70.3400">
    <property type="match status" value="1"/>
</dbReference>
<evidence type="ECO:0000256" key="7">
    <source>
        <dbReference type="ARBA" id="ARBA00022989"/>
    </source>
</evidence>
<feature type="domain" description="Protein export membrane protein SecD/SecF C-terminal" evidence="15">
    <location>
        <begin position="673"/>
        <end position="857"/>
    </location>
</feature>
<dbReference type="FunFam" id="1.20.1640.10:FF:000024">
    <property type="entry name" value="Multifunctional fusion protein"/>
    <property type="match status" value="1"/>
</dbReference>
<evidence type="ECO:0000256" key="6">
    <source>
        <dbReference type="ARBA" id="ARBA00022927"/>
    </source>
</evidence>
<dbReference type="InterPro" id="IPR022813">
    <property type="entry name" value="SecD/SecF_arch_bac"/>
</dbReference>
<dbReference type="NCBIfam" id="NF009583">
    <property type="entry name" value="PRK13024.1-3"/>
    <property type="match status" value="1"/>
</dbReference>
<evidence type="ECO:0000259" key="17">
    <source>
        <dbReference type="Pfam" id="PF22599"/>
    </source>
</evidence>
<proteinExistence type="inferred from homology"/>
<feature type="transmembrane region" description="Helical" evidence="13">
    <location>
        <begin position="726"/>
        <end position="746"/>
    </location>
</feature>
<comment type="subunit">
    <text evidence="13">Forms a complex with SecF. Part of the essential Sec protein translocation apparatus which comprises SecA, SecYEG and auxiliary proteins SecDF-YajC and YidC.</text>
</comment>
<dbReference type="Pfam" id="PF07549">
    <property type="entry name" value="Sec_GG"/>
    <property type="match status" value="2"/>
</dbReference>
<dbReference type="GO" id="GO:0005886">
    <property type="term" value="C:plasma membrane"/>
    <property type="evidence" value="ECO:0007669"/>
    <property type="project" value="UniProtKB-SubCell"/>
</dbReference>
<dbReference type="OrthoDB" id="9805019at2"/>
<comment type="caution">
    <text evidence="13">Lacks conserved residue(s) required for the propagation of feature annotation.</text>
</comment>
<organism evidence="18 19">
    <name type="scientific">Roseovarius mucosus DSM 17069</name>
    <dbReference type="NCBI Taxonomy" id="1288298"/>
    <lineage>
        <taxon>Bacteria</taxon>
        <taxon>Pseudomonadati</taxon>
        <taxon>Pseudomonadota</taxon>
        <taxon>Alphaproteobacteria</taxon>
        <taxon>Rhodobacterales</taxon>
        <taxon>Roseobacteraceae</taxon>
        <taxon>Roseovarius</taxon>
    </lineage>
</organism>
<protein>
    <recommendedName>
        <fullName evidence="13 14">Multifunctional fusion protein</fullName>
    </recommendedName>
    <domain>
        <recommendedName>
            <fullName evidence="13">Protein translocase subunit SecD</fullName>
        </recommendedName>
    </domain>
    <domain>
        <recommendedName>
            <fullName evidence="14">Protein-export membrane protein SecF</fullName>
        </recommendedName>
    </domain>
</protein>